<dbReference type="SUPFAM" id="SSF46934">
    <property type="entry name" value="UBA-like"/>
    <property type="match status" value="1"/>
</dbReference>
<dbReference type="Proteomes" id="UP001565368">
    <property type="component" value="Unassembled WGS sequence"/>
</dbReference>
<evidence type="ECO:0000256" key="12">
    <source>
        <dbReference type="PROSITE-ProRule" id="PRU00502"/>
    </source>
</evidence>
<dbReference type="InterPro" id="IPR018200">
    <property type="entry name" value="USP_CS"/>
</dbReference>
<dbReference type="CDD" id="cd14297">
    <property type="entry name" value="UBA2_spUBP14_like"/>
    <property type="match status" value="1"/>
</dbReference>
<feature type="domain" description="USP" evidence="16">
    <location>
        <begin position="325"/>
        <end position="819"/>
    </location>
</feature>
<dbReference type="InterPro" id="IPR001394">
    <property type="entry name" value="Peptidase_C19_UCH"/>
</dbReference>
<proteinExistence type="inferred from homology"/>
<dbReference type="InterPro" id="IPR038765">
    <property type="entry name" value="Papain-like_cys_pep_sf"/>
</dbReference>
<dbReference type="InterPro" id="IPR016652">
    <property type="entry name" value="Ubiquitinyl_hydrolase"/>
</dbReference>
<dbReference type="InterPro" id="IPR028889">
    <property type="entry name" value="USP"/>
</dbReference>
<keyword evidence="5" id="KW-0677">Repeat</keyword>
<keyword evidence="19" id="KW-1185">Reference proteome</keyword>
<dbReference type="Gene3D" id="3.30.40.10">
    <property type="entry name" value="Zinc/RING finger domain, C3HC4 (zinc finger)"/>
    <property type="match status" value="2"/>
</dbReference>
<dbReference type="GO" id="GO:0004843">
    <property type="term" value="F:cysteine-type deubiquitinase activity"/>
    <property type="evidence" value="ECO:0007669"/>
    <property type="project" value="UniProtKB-EC"/>
</dbReference>
<dbReference type="RefSeq" id="XP_069207546.1">
    <property type="nucleotide sequence ID" value="XM_069355475.1"/>
</dbReference>
<evidence type="ECO:0000313" key="19">
    <source>
        <dbReference type="Proteomes" id="UP001565368"/>
    </source>
</evidence>
<feature type="domain" description="UBA" evidence="15">
    <location>
        <begin position="616"/>
        <end position="657"/>
    </location>
</feature>
<keyword evidence="9 11" id="KW-0788">Thiol protease</keyword>
<dbReference type="SMART" id="SM00165">
    <property type="entry name" value="UBA"/>
    <property type="match status" value="2"/>
</dbReference>
<evidence type="ECO:0000256" key="8">
    <source>
        <dbReference type="ARBA" id="ARBA00022801"/>
    </source>
</evidence>
<dbReference type="PROSITE" id="PS50271">
    <property type="entry name" value="ZF_UBP"/>
    <property type="match status" value="1"/>
</dbReference>
<dbReference type="Pfam" id="PF17807">
    <property type="entry name" value="zf-UBP_var"/>
    <property type="match status" value="1"/>
</dbReference>
<keyword evidence="10 11" id="KW-0862">Zinc</keyword>
<name>A0ABR3PZJ9_9TREE</name>
<dbReference type="InterPro" id="IPR015940">
    <property type="entry name" value="UBA"/>
</dbReference>
<evidence type="ECO:0000256" key="9">
    <source>
        <dbReference type="ARBA" id="ARBA00022807"/>
    </source>
</evidence>
<dbReference type="PROSITE" id="PS00972">
    <property type="entry name" value="USP_1"/>
    <property type="match status" value="1"/>
</dbReference>
<evidence type="ECO:0000256" key="13">
    <source>
        <dbReference type="RuleBase" id="RU366025"/>
    </source>
</evidence>
<comment type="catalytic activity">
    <reaction evidence="1 11 13">
        <text>Thiol-dependent hydrolysis of ester, thioester, amide, peptide and isopeptide bonds formed by the C-terminal Gly of ubiquitin (a 76-residue protein attached to proteins as an intracellular targeting signal).</text>
        <dbReference type="EC" id="3.4.19.12"/>
    </reaction>
</comment>
<comment type="similarity">
    <text evidence="2 11 13">Belongs to the peptidase C19 family.</text>
</comment>
<dbReference type="Pfam" id="PF00443">
    <property type="entry name" value="UCH"/>
    <property type="match status" value="1"/>
</dbReference>
<keyword evidence="7 11" id="KW-0833">Ubl conjugation pathway</keyword>
<dbReference type="InterPro" id="IPR050164">
    <property type="entry name" value="Peptidase_C19"/>
</dbReference>
<dbReference type="Gene3D" id="3.90.70.10">
    <property type="entry name" value="Cysteine proteinases"/>
    <property type="match status" value="1"/>
</dbReference>
<dbReference type="CDD" id="cd14385">
    <property type="entry name" value="UBA1_spUBP14_like"/>
    <property type="match status" value="1"/>
</dbReference>
<evidence type="ECO:0000256" key="7">
    <source>
        <dbReference type="ARBA" id="ARBA00022786"/>
    </source>
</evidence>
<evidence type="ECO:0000256" key="4">
    <source>
        <dbReference type="ARBA" id="ARBA00022723"/>
    </source>
</evidence>
<dbReference type="PROSITE" id="PS50030">
    <property type="entry name" value="UBA"/>
    <property type="match status" value="2"/>
</dbReference>
<evidence type="ECO:0000256" key="1">
    <source>
        <dbReference type="ARBA" id="ARBA00000707"/>
    </source>
</evidence>
<feature type="region of interest" description="Disordered" evidence="14">
    <location>
        <begin position="719"/>
        <end position="739"/>
    </location>
</feature>
<evidence type="ECO:0000256" key="11">
    <source>
        <dbReference type="PIRNR" id="PIRNR016308"/>
    </source>
</evidence>
<feature type="compositionally biased region" description="Low complexity" evidence="14">
    <location>
        <begin position="724"/>
        <end position="739"/>
    </location>
</feature>
<dbReference type="Gene3D" id="1.10.8.10">
    <property type="entry name" value="DNA helicase RuvA subunit, C-terminal domain"/>
    <property type="match status" value="2"/>
</dbReference>
<organism evidence="18 19">
    <name type="scientific">Vanrija albida</name>
    <dbReference type="NCBI Taxonomy" id="181172"/>
    <lineage>
        <taxon>Eukaryota</taxon>
        <taxon>Fungi</taxon>
        <taxon>Dikarya</taxon>
        <taxon>Basidiomycota</taxon>
        <taxon>Agaricomycotina</taxon>
        <taxon>Tremellomycetes</taxon>
        <taxon>Trichosporonales</taxon>
        <taxon>Trichosporonaceae</taxon>
        <taxon>Vanrija</taxon>
    </lineage>
</organism>
<feature type="region of interest" description="Disordered" evidence="14">
    <location>
        <begin position="660"/>
        <end position="681"/>
    </location>
</feature>
<dbReference type="PROSITE" id="PS00973">
    <property type="entry name" value="USP_2"/>
    <property type="match status" value="1"/>
</dbReference>
<dbReference type="SUPFAM" id="SSF57850">
    <property type="entry name" value="RING/U-box"/>
    <property type="match status" value="2"/>
</dbReference>
<feature type="domain" description="UBP-type" evidence="17">
    <location>
        <begin position="175"/>
        <end position="283"/>
    </location>
</feature>
<dbReference type="InterPro" id="IPR001607">
    <property type="entry name" value="Znf_UBP"/>
</dbReference>
<dbReference type="GeneID" id="95988078"/>
<dbReference type="InterPro" id="IPR041432">
    <property type="entry name" value="UBP13_Znf-UBP_var"/>
</dbReference>
<dbReference type="SUPFAM" id="SSF54001">
    <property type="entry name" value="Cysteine proteinases"/>
    <property type="match status" value="1"/>
</dbReference>
<dbReference type="SMART" id="SM00290">
    <property type="entry name" value="ZnF_UBP"/>
    <property type="match status" value="2"/>
</dbReference>
<dbReference type="EMBL" id="JBBXJM010000005">
    <property type="protein sequence ID" value="KAL1407602.1"/>
    <property type="molecule type" value="Genomic_DNA"/>
</dbReference>
<gene>
    <name evidence="18" type="primary">ubp14</name>
    <name evidence="18" type="ORF">Q8F55_007035</name>
</gene>
<evidence type="ECO:0000313" key="18">
    <source>
        <dbReference type="EMBL" id="KAL1407602.1"/>
    </source>
</evidence>
<evidence type="ECO:0000256" key="3">
    <source>
        <dbReference type="ARBA" id="ARBA00022670"/>
    </source>
</evidence>
<evidence type="ECO:0000256" key="2">
    <source>
        <dbReference type="ARBA" id="ARBA00009085"/>
    </source>
</evidence>
<dbReference type="Pfam" id="PF02148">
    <property type="entry name" value="zf-UBP"/>
    <property type="match status" value="1"/>
</dbReference>
<dbReference type="InterPro" id="IPR013083">
    <property type="entry name" value="Znf_RING/FYVE/PHD"/>
</dbReference>
<keyword evidence="4 11" id="KW-0479">Metal-binding</keyword>
<dbReference type="PANTHER" id="PTHR24006:SF664">
    <property type="entry name" value="UBIQUITIN CARBOXYL-TERMINAL HYDROLASE"/>
    <property type="match status" value="1"/>
</dbReference>
<dbReference type="EC" id="3.4.19.12" evidence="11 13"/>
<sequence length="819" mass="89929">MVCKHIEHAADRFKPPRESQQVHREECTLCFDGQDGPDGVLVCLECFNGGCQADGREHAALHWKKQKHPFGVVIKRIRREQKKRVGNSSSYWRYNSGLTNIKDASEPPLKKLAIGAPSDDELYEYTTSLRCFDCSPLGEVVHSEHPNITRTVNGIMKALSSAQQSEVKAWEEEIIACEHTLTLEQVPLIAPGTVARQCTECDLDHNLWMCLTCGFVNCGRKQFGGVGGNGHALQHYQDTGHPIGVKFGTITPEGHADIYCYACDDAKIDPDLAGHLATFGINVLSQSKTEKSMTELQLEHNLSYDFSMTGDDGTELEPLFGQGLTGLKNLGNSCYMASVMQTLFSLPAFRERYSSNAAQNHFHTCNNPLPAECLECQMLKLSDGLVSGRYSVKATAPPIAHTEFEIQEEPKFQEGIRPAQFKALIGKGHEEFSTMRQQDSEEFLQHLLTRLRQEAKRQGHTEAEEATNIVRFGTEQRLECDRCHRVGYKVDGVDLASLPVEAIEQGVDDDGRKVFAPVTLEQSLLAYVAPQELNDYACGTCGERVRAETSTKFKTFPDLLVFHMKKFQLVNWVPTKLDVPVEAPEYLNLDAFHGKGRQPGEEELDVDATPDAGAPEFNAVALSQLEAMGFPTIRAQKALLATGNSDADTAMNWLFEHMDDPDIDAPLQTSGGGGAAEPNPEQVANLADMGFTPAQARKALRETGGNPEAAVEWLFSHPDDQGEEAAPAGTGGSASAANVGGSEHLPANYRLKAFISHKGPSVHSGHYVATIRQPQGHLSGTSEAPDEWVLFNDEKVARAAPGGGEQMRSLAYLYVYERV</sequence>
<dbReference type="PROSITE" id="PS50235">
    <property type="entry name" value="USP_3"/>
    <property type="match status" value="1"/>
</dbReference>
<evidence type="ECO:0000256" key="14">
    <source>
        <dbReference type="SAM" id="MobiDB-lite"/>
    </source>
</evidence>
<keyword evidence="6 12" id="KW-0863">Zinc-finger</keyword>
<evidence type="ECO:0000256" key="6">
    <source>
        <dbReference type="ARBA" id="ARBA00022771"/>
    </source>
</evidence>
<comment type="caution">
    <text evidence="18">The sequence shown here is derived from an EMBL/GenBank/DDBJ whole genome shotgun (WGS) entry which is preliminary data.</text>
</comment>
<evidence type="ECO:0000259" key="15">
    <source>
        <dbReference type="PROSITE" id="PS50030"/>
    </source>
</evidence>
<dbReference type="PANTHER" id="PTHR24006">
    <property type="entry name" value="UBIQUITIN CARBOXYL-TERMINAL HYDROLASE"/>
    <property type="match status" value="1"/>
</dbReference>
<dbReference type="Pfam" id="PF00627">
    <property type="entry name" value="UBA"/>
    <property type="match status" value="2"/>
</dbReference>
<feature type="domain" description="UBA" evidence="15">
    <location>
        <begin position="677"/>
        <end position="717"/>
    </location>
</feature>
<reference evidence="18 19" key="1">
    <citation type="submission" date="2023-08" db="EMBL/GenBank/DDBJ databases">
        <title>Annotated Genome Sequence of Vanrija albida AlHP1.</title>
        <authorList>
            <person name="Herzog R."/>
        </authorList>
    </citation>
    <scope>NUCLEOTIDE SEQUENCE [LARGE SCALE GENOMIC DNA]</scope>
    <source>
        <strain evidence="18 19">AlHP1</strain>
    </source>
</reference>
<keyword evidence="8 11" id="KW-0378">Hydrolase</keyword>
<accession>A0ABR3PZJ9</accession>
<evidence type="ECO:0000259" key="17">
    <source>
        <dbReference type="PROSITE" id="PS50271"/>
    </source>
</evidence>
<protein>
    <recommendedName>
        <fullName evidence="11 13">Ubiquitin carboxyl-terminal hydrolase</fullName>
        <ecNumber evidence="11 13">3.4.19.12</ecNumber>
    </recommendedName>
</protein>
<dbReference type="PIRSF" id="PIRSF016308">
    <property type="entry name" value="UBP"/>
    <property type="match status" value="1"/>
</dbReference>
<dbReference type="InterPro" id="IPR009060">
    <property type="entry name" value="UBA-like_sf"/>
</dbReference>
<evidence type="ECO:0000256" key="10">
    <source>
        <dbReference type="ARBA" id="ARBA00022833"/>
    </source>
</evidence>
<keyword evidence="3 11" id="KW-0645">Protease</keyword>
<evidence type="ECO:0000256" key="5">
    <source>
        <dbReference type="ARBA" id="ARBA00022737"/>
    </source>
</evidence>
<evidence type="ECO:0000259" key="16">
    <source>
        <dbReference type="PROSITE" id="PS50235"/>
    </source>
</evidence>
<dbReference type="CDD" id="cd02658">
    <property type="entry name" value="Peptidase_C19B"/>
    <property type="match status" value="1"/>
</dbReference>